<dbReference type="InterPro" id="IPR038765">
    <property type="entry name" value="Papain-like_cys_pep_sf"/>
</dbReference>
<dbReference type="EMBL" id="CAJNJA010051232">
    <property type="protein sequence ID" value="CAE7843473.1"/>
    <property type="molecule type" value="Genomic_DNA"/>
</dbReference>
<feature type="compositionally biased region" description="Basic residues" evidence="1">
    <location>
        <begin position="228"/>
        <end position="239"/>
    </location>
</feature>
<comment type="caution">
    <text evidence="3">The sequence shown here is derived from an EMBL/GenBank/DDBJ whole genome shotgun (WGS) entry which is preliminary data.</text>
</comment>
<dbReference type="InterPro" id="IPR028889">
    <property type="entry name" value="USP"/>
</dbReference>
<evidence type="ECO:0000313" key="3">
    <source>
        <dbReference type="EMBL" id="CAE7843473.1"/>
    </source>
</evidence>
<feature type="compositionally biased region" description="Basic and acidic residues" evidence="1">
    <location>
        <begin position="240"/>
        <end position="252"/>
    </location>
</feature>
<dbReference type="Pfam" id="PF00443">
    <property type="entry name" value="UCH"/>
    <property type="match status" value="1"/>
</dbReference>
<feature type="non-terminal residue" evidence="3">
    <location>
        <position position="1"/>
    </location>
</feature>
<evidence type="ECO:0000313" key="4">
    <source>
        <dbReference type="Proteomes" id="UP000601435"/>
    </source>
</evidence>
<gene>
    <name evidence="3" type="primary">UBP12</name>
    <name evidence="3" type="ORF">SNEC2469_LOCUS25756</name>
</gene>
<protein>
    <submittedName>
        <fullName evidence="3">UBP12 protein</fullName>
    </submittedName>
</protein>
<feature type="non-terminal residue" evidence="3">
    <location>
        <position position="394"/>
    </location>
</feature>
<evidence type="ECO:0000256" key="1">
    <source>
        <dbReference type="SAM" id="MobiDB-lite"/>
    </source>
</evidence>
<dbReference type="OrthoDB" id="445758at2759"/>
<dbReference type="GO" id="GO:0005634">
    <property type="term" value="C:nucleus"/>
    <property type="evidence" value="ECO:0007669"/>
    <property type="project" value="TreeGrafter"/>
</dbReference>
<evidence type="ECO:0000259" key="2">
    <source>
        <dbReference type="PROSITE" id="PS50235"/>
    </source>
</evidence>
<dbReference type="PROSITE" id="PS50235">
    <property type="entry name" value="USP_3"/>
    <property type="match status" value="1"/>
</dbReference>
<dbReference type="GO" id="GO:0016579">
    <property type="term" value="P:protein deubiquitination"/>
    <property type="evidence" value="ECO:0007669"/>
    <property type="project" value="InterPro"/>
</dbReference>
<dbReference type="Gene3D" id="3.90.70.10">
    <property type="entry name" value="Cysteine proteinases"/>
    <property type="match status" value="1"/>
</dbReference>
<dbReference type="GO" id="GO:0005829">
    <property type="term" value="C:cytosol"/>
    <property type="evidence" value="ECO:0007669"/>
    <property type="project" value="TreeGrafter"/>
</dbReference>
<feature type="region of interest" description="Disordered" evidence="1">
    <location>
        <begin position="228"/>
        <end position="394"/>
    </location>
</feature>
<organism evidence="3 4">
    <name type="scientific">Symbiodinium necroappetens</name>
    <dbReference type="NCBI Taxonomy" id="1628268"/>
    <lineage>
        <taxon>Eukaryota</taxon>
        <taxon>Sar</taxon>
        <taxon>Alveolata</taxon>
        <taxon>Dinophyceae</taxon>
        <taxon>Suessiales</taxon>
        <taxon>Symbiodiniaceae</taxon>
        <taxon>Symbiodinium</taxon>
    </lineage>
</organism>
<dbReference type="Proteomes" id="UP000601435">
    <property type="component" value="Unassembled WGS sequence"/>
</dbReference>
<keyword evidence="4" id="KW-1185">Reference proteome</keyword>
<feature type="compositionally biased region" description="Low complexity" evidence="1">
    <location>
        <begin position="319"/>
        <end position="338"/>
    </location>
</feature>
<dbReference type="InterPro" id="IPR050164">
    <property type="entry name" value="Peptidase_C19"/>
</dbReference>
<dbReference type="SUPFAM" id="SSF54001">
    <property type="entry name" value="Cysteine proteinases"/>
    <property type="match status" value="1"/>
</dbReference>
<proteinExistence type="predicted"/>
<accession>A0A812ZZ76</accession>
<dbReference type="AlphaFoldDB" id="A0A812ZZ76"/>
<feature type="domain" description="USP" evidence="2">
    <location>
        <begin position="1"/>
        <end position="170"/>
    </location>
</feature>
<dbReference type="PANTHER" id="PTHR24006">
    <property type="entry name" value="UBIQUITIN CARBOXYL-TERMINAL HYDROLASE"/>
    <property type="match status" value="1"/>
</dbReference>
<feature type="compositionally biased region" description="Acidic residues" evidence="1">
    <location>
        <begin position="358"/>
        <end position="370"/>
    </location>
</feature>
<dbReference type="InterPro" id="IPR001394">
    <property type="entry name" value="Peptidase_C19_UCH"/>
</dbReference>
<sequence>VVRGFANLEETLDQYFSPKVIEDGSGLRVRTTRKFKRMPSVLQWYLKRGDYDCCTGLSGLTETFMRFPRQIDMGKYAEGGAVYHLYAIMVECDDHYLSYIRPEMEGDRGQWYRFDDREAGSAVCGVSNATAVDASFGGEEWLCVNYLYGPSAVLKRPRESRASMLLYLKDSELQQLLREPKLPKLCPELQMPLQRGEHLQAGSVELEAAAAAEAELLNDLHVEQLKEVKKKKAKQKKKQKEKERKHQVRPGEESGGFEPVRDEREEDSEDDEEAPSEPPMEAPEKEVDSDEEGFEEVLRVARGKKRGSKSQSNCGALLAGQGEASGSRASSAGRAPPSQEEKNEENTAPGQRAPAAEPSEEAPLVEEPQEVEQARKKKGKQKKRKERERERRPQ</sequence>
<feature type="compositionally biased region" description="Basic residues" evidence="1">
    <location>
        <begin position="375"/>
        <end position="386"/>
    </location>
</feature>
<feature type="compositionally biased region" description="Acidic residues" evidence="1">
    <location>
        <begin position="264"/>
        <end position="275"/>
    </location>
</feature>
<reference evidence="3" key="1">
    <citation type="submission" date="2021-02" db="EMBL/GenBank/DDBJ databases">
        <authorList>
            <person name="Dougan E. K."/>
            <person name="Rhodes N."/>
            <person name="Thang M."/>
            <person name="Chan C."/>
        </authorList>
    </citation>
    <scope>NUCLEOTIDE SEQUENCE</scope>
</reference>
<dbReference type="GO" id="GO:0004843">
    <property type="term" value="F:cysteine-type deubiquitinase activity"/>
    <property type="evidence" value="ECO:0007669"/>
    <property type="project" value="InterPro"/>
</dbReference>
<name>A0A812ZZ76_9DINO</name>